<dbReference type="Pfam" id="PF00096">
    <property type="entry name" value="zf-C2H2"/>
    <property type="match status" value="3"/>
</dbReference>
<dbReference type="GO" id="GO:0005634">
    <property type="term" value="C:nucleus"/>
    <property type="evidence" value="ECO:0007669"/>
    <property type="project" value="UniProtKB-SubCell"/>
</dbReference>
<dbReference type="SUPFAM" id="SSF57667">
    <property type="entry name" value="beta-beta-alpha zinc fingers"/>
    <property type="match status" value="2"/>
</dbReference>
<feature type="region of interest" description="Disordered" evidence="13">
    <location>
        <begin position="246"/>
        <end position="274"/>
    </location>
</feature>
<keyword evidence="10" id="KW-0539">Nucleus</keyword>
<feature type="region of interest" description="Disordered" evidence="13">
    <location>
        <begin position="162"/>
        <end position="205"/>
    </location>
</feature>
<evidence type="ECO:0000256" key="5">
    <source>
        <dbReference type="ARBA" id="ARBA00022833"/>
    </source>
</evidence>
<dbReference type="InParanoid" id="A0A341AHK9"/>
<evidence type="ECO:0000313" key="15">
    <source>
        <dbReference type="Proteomes" id="UP000252040"/>
    </source>
</evidence>
<evidence type="ECO:0000259" key="14">
    <source>
        <dbReference type="PROSITE" id="PS50157"/>
    </source>
</evidence>
<evidence type="ECO:0000256" key="12">
    <source>
        <dbReference type="PROSITE-ProRule" id="PRU00042"/>
    </source>
</evidence>
<dbReference type="CTD" id="6670"/>
<sequence length="1112" mass="118649">MWPGKDGPSLAKYLGIPACNSGGPLTAAASPVAEHGLRTLNVCERKSSSSLGGGVSPSTSSLLPGSRGGPGLLSSSSGRSSSPGAERRRPPGSARKQRLRERPGEIRLPPGWRERRVEPDPPGTDFLPSSAPLQLAGACSERLQGGRGLRLGLAAAAGELGGHSGVTVNQNRKKNPRTAPAVSAAASRILSRRRRLRSSPCPRESNPCCCRRRRYRRPQPAGGHRRRLPAPCVRPSVCERQKAAIPSASLPSPPATVHPSSPSNAVSPPGPGLAVRAAGSVSPCVRARAAGERASPAPAPSRRGTVARPGCPFLLFRMLVRIRSQTKLSLHCHCGTSIQIHYKMKSERVGVEDSKMDVRAIHISAENSFAERYGNFRHSLSAIDSISYGGSVFSFYEGLYQFFEDWIKCTTNTYHITFFVFFTQTGDLASAQLGGAPNRWEVLSATPTTIKDEAGNLVQIPSAATSSGQYVLPLQNLQNQQIFSVAPGSDSSNGTVSNVQYQVIPQIQSSDGQQVQIGFTGSSDNGGINQESGQIQIIPGSNQTLLASGTPPANIQNLIPQTGQVQVQGVAIGGSSFPGQTQVVANVPLGLPGNITFVPINSVDLDSLGLSGSSQTMTAGINADGHLINTGQAMDSSDNSERTGERVSPDINETNTETDLFVPTSSSSQLPVTIDSTGILQQNTNSLTTTSGQVHSSDLQGNYIQSPVSEETQAQNIQVSTAQPVVQHLQLQESQQPTSQAQIVQGITPQTIHGVQASGQNISQQALQNLQLQLNPGTFLIQAQTVTPSGQITWQTFQVQGVQNLQNLQIQNTAAQQITLTPVQTLTLGQVAAGGALTSTPVSLSTGQLPNLQTVTVNSIDSTGIQLHPGENADSPADIRIKEEEPDPEEWQLSGDSTLNTNDLTHLRVQVVDEEGDQQHQEGKRLRRVACTCPNCKEGGGRGTNLGKKKQHICHIPGCGKVYGKTSHLRAHLRWHSGERPFICNWMFCGKRFTRSDELQRHRRTHTGEKKFVCPECSKRFMRSDHLAKHIKTHQNKKGIHSSSTVLASVEAARDDTLITAGGTTLILANIQQGSVSGIGTVNTSTTSNQDILTNTEIPLQLVTVSGNETME</sequence>
<dbReference type="InterPro" id="IPR013087">
    <property type="entry name" value="Znf_C2H2_type"/>
</dbReference>
<keyword evidence="15" id="KW-1185">Reference proteome</keyword>
<evidence type="ECO:0000256" key="7">
    <source>
        <dbReference type="ARBA" id="ARBA00023125"/>
    </source>
</evidence>
<comment type="similarity">
    <text evidence="11">Belongs to the Sp1 C2H2-type zinc-finger protein family.</text>
</comment>
<dbReference type="FunFam" id="3.30.160.60:FF:000026">
    <property type="entry name" value="Transcription factor Sp3"/>
    <property type="match status" value="1"/>
</dbReference>
<accession>A0A341AHK9</accession>
<evidence type="ECO:0000256" key="10">
    <source>
        <dbReference type="ARBA" id="ARBA00023242"/>
    </source>
</evidence>
<dbReference type="RefSeq" id="XP_024588612.1">
    <property type="nucleotide sequence ID" value="XM_024732844.1"/>
</dbReference>
<organism evidence="15 16">
    <name type="scientific">Neophocaena asiaeorientalis asiaeorientalis</name>
    <name type="common">Yangtze finless porpoise</name>
    <name type="synonym">Neophocaena phocaenoides subsp. asiaeorientalis</name>
    <dbReference type="NCBI Taxonomy" id="1706337"/>
    <lineage>
        <taxon>Eukaryota</taxon>
        <taxon>Metazoa</taxon>
        <taxon>Chordata</taxon>
        <taxon>Craniata</taxon>
        <taxon>Vertebrata</taxon>
        <taxon>Euteleostomi</taxon>
        <taxon>Mammalia</taxon>
        <taxon>Eutheria</taxon>
        <taxon>Laurasiatheria</taxon>
        <taxon>Artiodactyla</taxon>
        <taxon>Whippomorpha</taxon>
        <taxon>Cetacea</taxon>
        <taxon>Odontoceti</taxon>
        <taxon>Phocoenidae</taxon>
        <taxon>Neophocaena</taxon>
    </lineage>
</organism>
<dbReference type="GO" id="GO:0008270">
    <property type="term" value="F:zinc ion binding"/>
    <property type="evidence" value="ECO:0007669"/>
    <property type="project" value="UniProtKB-KW"/>
</dbReference>
<keyword evidence="6" id="KW-0805">Transcription regulation</keyword>
<gene>
    <name evidence="16" type="primary">SP3</name>
</gene>
<evidence type="ECO:0000256" key="2">
    <source>
        <dbReference type="ARBA" id="ARBA00022723"/>
    </source>
</evidence>
<feature type="compositionally biased region" description="Low complexity" evidence="13">
    <location>
        <begin position="56"/>
        <end position="65"/>
    </location>
</feature>
<dbReference type="AlphaFoldDB" id="A0A341AHK9"/>
<dbReference type="PROSITE" id="PS50157">
    <property type="entry name" value="ZINC_FINGER_C2H2_2"/>
    <property type="match status" value="3"/>
</dbReference>
<dbReference type="PANTHER" id="PTHR23235">
    <property type="entry name" value="KRUEPPEL-LIKE TRANSCRIPTION FACTOR"/>
    <property type="match status" value="1"/>
</dbReference>
<reference evidence="16" key="1">
    <citation type="submission" date="2025-08" db="UniProtKB">
        <authorList>
            <consortium name="RefSeq"/>
        </authorList>
    </citation>
    <scope>IDENTIFICATION</scope>
    <source>
        <tissue evidence="16">Meat</tissue>
    </source>
</reference>
<feature type="compositionally biased region" description="Basic and acidic residues" evidence="13">
    <location>
        <begin position="639"/>
        <end position="648"/>
    </location>
</feature>
<protein>
    <submittedName>
        <fullName evidence="16">Transcription factor Sp3</fullName>
    </submittedName>
</protein>
<evidence type="ECO:0000256" key="8">
    <source>
        <dbReference type="ARBA" id="ARBA00023159"/>
    </source>
</evidence>
<name>A0A341AHK9_NEOAA</name>
<dbReference type="CDD" id="cd22537">
    <property type="entry name" value="SP3_N"/>
    <property type="match status" value="1"/>
</dbReference>
<dbReference type="FunFam" id="3.30.160.60:FF:000061">
    <property type="entry name" value="Transcription factor Sp3"/>
    <property type="match status" value="1"/>
</dbReference>
<dbReference type="PROSITE" id="PS00028">
    <property type="entry name" value="ZINC_FINGER_C2H2_1"/>
    <property type="match status" value="3"/>
</dbReference>
<dbReference type="Proteomes" id="UP000252040">
    <property type="component" value="Unplaced"/>
</dbReference>
<dbReference type="FunFam" id="3.30.160.60:FF:000014">
    <property type="entry name" value="Transcription factor Sp3"/>
    <property type="match status" value="1"/>
</dbReference>
<dbReference type="Gene3D" id="3.30.160.60">
    <property type="entry name" value="Classic Zinc Finger"/>
    <property type="match status" value="3"/>
</dbReference>
<evidence type="ECO:0000256" key="13">
    <source>
        <dbReference type="SAM" id="MobiDB-lite"/>
    </source>
</evidence>
<feature type="region of interest" description="Disordered" evidence="13">
    <location>
        <begin position="45"/>
        <end position="127"/>
    </location>
</feature>
<dbReference type="FunCoup" id="A0A341AHK9">
    <property type="interactions" value="3136"/>
</dbReference>
<dbReference type="GO" id="GO:0000981">
    <property type="term" value="F:DNA-binding transcription factor activity, RNA polymerase II-specific"/>
    <property type="evidence" value="ECO:0007669"/>
    <property type="project" value="TreeGrafter"/>
</dbReference>
<evidence type="ECO:0000313" key="16">
    <source>
        <dbReference type="RefSeq" id="XP_024588612.1"/>
    </source>
</evidence>
<evidence type="ECO:0000256" key="11">
    <source>
        <dbReference type="ARBA" id="ARBA00038409"/>
    </source>
</evidence>
<keyword evidence="5" id="KW-0862">Zinc</keyword>
<evidence type="ECO:0000256" key="4">
    <source>
        <dbReference type="ARBA" id="ARBA00022771"/>
    </source>
</evidence>
<keyword evidence="9" id="KW-0804">Transcription</keyword>
<feature type="compositionally biased region" description="Low complexity" evidence="13">
    <location>
        <begin position="72"/>
        <end position="84"/>
    </location>
</feature>
<keyword evidence="4 12" id="KW-0863">Zinc-finger</keyword>
<dbReference type="SMART" id="SM00355">
    <property type="entry name" value="ZnF_C2H2"/>
    <property type="match status" value="3"/>
</dbReference>
<dbReference type="STRING" id="1706337.A0A341AHK9"/>
<dbReference type="GO" id="GO:0000978">
    <property type="term" value="F:RNA polymerase II cis-regulatory region sequence-specific DNA binding"/>
    <property type="evidence" value="ECO:0007669"/>
    <property type="project" value="TreeGrafter"/>
</dbReference>
<proteinExistence type="inferred from homology"/>
<evidence type="ECO:0000256" key="6">
    <source>
        <dbReference type="ARBA" id="ARBA00023015"/>
    </source>
</evidence>
<evidence type="ECO:0000256" key="3">
    <source>
        <dbReference type="ARBA" id="ARBA00022737"/>
    </source>
</evidence>
<keyword evidence="2" id="KW-0479">Metal-binding</keyword>
<feature type="domain" description="C2H2-type" evidence="14">
    <location>
        <begin position="952"/>
        <end position="981"/>
    </location>
</feature>
<dbReference type="InterPro" id="IPR036236">
    <property type="entry name" value="Znf_C2H2_sf"/>
</dbReference>
<keyword evidence="3" id="KW-0677">Repeat</keyword>
<feature type="domain" description="C2H2-type" evidence="14">
    <location>
        <begin position="1012"/>
        <end position="1039"/>
    </location>
</feature>
<dbReference type="KEGG" id="nasi:112391484"/>
<comment type="subcellular location">
    <subcellularLocation>
        <location evidence="1">Nucleus</location>
    </subcellularLocation>
</comment>
<dbReference type="GeneID" id="112391484"/>
<keyword evidence="8" id="KW-0010">Activator</keyword>
<evidence type="ECO:0000256" key="9">
    <source>
        <dbReference type="ARBA" id="ARBA00023163"/>
    </source>
</evidence>
<feature type="domain" description="C2H2-type" evidence="14">
    <location>
        <begin position="982"/>
        <end position="1011"/>
    </location>
</feature>
<keyword evidence="7" id="KW-0238">DNA-binding</keyword>
<evidence type="ECO:0000256" key="1">
    <source>
        <dbReference type="ARBA" id="ARBA00004123"/>
    </source>
</evidence>
<dbReference type="PANTHER" id="PTHR23235:SF3">
    <property type="entry name" value="TRANSCRIPTION FACTOR SP3"/>
    <property type="match status" value="1"/>
</dbReference>
<feature type="region of interest" description="Disordered" evidence="13">
    <location>
        <begin position="632"/>
        <end position="651"/>
    </location>
</feature>